<name>A0A398BFY6_9BACI</name>
<dbReference type="AlphaFoldDB" id="A0A398BFY6"/>
<accession>A0A398BFY6</accession>
<protein>
    <submittedName>
        <fullName evidence="3">MGMT family protein</fullName>
    </submittedName>
</protein>
<feature type="domain" description="Methylated-DNA-[protein]-cysteine S-methyltransferase DNA binding" evidence="2">
    <location>
        <begin position="4"/>
        <end position="84"/>
    </location>
</feature>
<dbReference type="InterPro" id="IPR036388">
    <property type="entry name" value="WH-like_DNA-bd_sf"/>
</dbReference>
<keyword evidence="1" id="KW-0227">DNA damage</keyword>
<evidence type="ECO:0000313" key="4">
    <source>
        <dbReference type="Proteomes" id="UP000266016"/>
    </source>
</evidence>
<dbReference type="Proteomes" id="UP000266016">
    <property type="component" value="Unassembled WGS sequence"/>
</dbReference>
<organism evidence="3 4">
    <name type="scientific">Peribacillus asahii</name>
    <dbReference type="NCBI Taxonomy" id="228899"/>
    <lineage>
        <taxon>Bacteria</taxon>
        <taxon>Bacillati</taxon>
        <taxon>Bacillota</taxon>
        <taxon>Bacilli</taxon>
        <taxon>Bacillales</taxon>
        <taxon>Bacillaceae</taxon>
        <taxon>Peribacillus</taxon>
    </lineage>
</organism>
<dbReference type="RefSeq" id="WP_119116916.1">
    <property type="nucleotide sequence ID" value="NZ_QWVS01000015.1"/>
</dbReference>
<evidence type="ECO:0000259" key="2">
    <source>
        <dbReference type="Pfam" id="PF01035"/>
    </source>
</evidence>
<dbReference type="GO" id="GO:0003824">
    <property type="term" value="F:catalytic activity"/>
    <property type="evidence" value="ECO:0007669"/>
    <property type="project" value="InterPro"/>
</dbReference>
<dbReference type="CDD" id="cd06445">
    <property type="entry name" value="ATase"/>
    <property type="match status" value="1"/>
</dbReference>
<dbReference type="GO" id="GO:0006281">
    <property type="term" value="P:DNA repair"/>
    <property type="evidence" value="ECO:0007669"/>
    <property type="project" value="InterPro"/>
</dbReference>
<dbReference type="Pfam" id="PF01035">
    <property type="entry name" value="DNA_binding_1"/>
    <property type="match status" value="1"/>
</dbReference>
<dbReference type="InterPro" id="IPR036217">
    <property type="entry name" value="MethylDNA_cys_MeTrfase_DNAb"/>
</dbReference>
<reference evidence="3 4" key="1">
    <citation type="submission" date="2018-08" db="EMBL/GenBank/DDBJ databases">
        <title>Bacillus jemisoniae sp. nov., Bacillus chryseoplanitiae sp. nov., Bacillus resnikiae sp. nov., and Bacillus frankliniae sp. nov., isolated from Viking spacecraft and associated surfaces.</title>
        <authorList>
            <person name="Seuylemezian A."/>
            <person name="Vaishampayan P."/>
        </authorList>
    </citation>
    <scope>NUCLEOTIDE SEQUENCE [LARGE SCALE GENOMIC DNA]</scope>
    <source>
        <strain evidence="3 4">MA001</strain>
    </source>
</reference>
<dbReference type="InterPro" id="IPR014048">
    <property type="entry name" value="MethylDNA_cys_MeTrfase_DNA-bd"/>
</dbReference>
<dbReference type="SUPFAM" id="SSF46767">
    <property type="entry name" value="Methylated DNA-protein cysteine methyltransferase, C-terminal domain"/>
    <property type="match status" value="1"/>
</dbReference>
<dbReference type="PANTHER" id="PTHR42942">
    <property type="entry name" value="6-O-METHYLGUANINE DNA METHYLTRANSFERASE"/>
    <property type="match status" value="1"/>
</dbReference>
<sequence length="109" mass="12618">MEKFTERVIQMIQQIPPGNVMTYGQIAKLAGSPRGARQVVRILHSSSHKYELPWHRVINAKGEISIKNEEVRFVQKMKLEQEGVQIQNDKIDLAKYRYHPSIDCESVLD</sequence>
<keyword evidence="4" id="KW-1185">Reference proteome</keyword>
<proteinExistence type="predicted"/>
<comment type="caution">
    <text evidence="3">The sequence shown here is derived from an EMBL/GenBank/DDBJ whole genome shotgun (WGS) entry which is preliminary data.</text>
</comment>
<dbReference type="EMBL" id="QWVS01000015">
    <property type="protein sequence ID" value="RID86526.1"/>
    <property type="molecule type" value="Genomic_DNA"/>
</dbReference>
<dbReference type="Gene3D" id="1.10.10.10">
    <property type="entry name" value="Winged helix-like DNA-binding domain superfamily/Winged helix DNA-binding domain"/>
    <property type="match status" value="1"/>
</dbReference>
<evidence type="ECO:0000256" key="1">
    <source>
        <dbReference type="ARBA" id="ARBA00022763"/>
    </source>
</evidence>
<dbReference type="PANTHER" id="PTHR42942:SF1">
    <property type="entry name" value="ALKYLTRANSFERASE-LIKE PROTEIN 1"/>
    <property type="match status" value="1"/>
</dbReference>
<evidence type="ECO:0000313" key="3">
    <source>
        <dbReference type="EMBL" id="RID86526.1"/>
    </source>
</evidence>
<dbReference type="InterPro" id="IPR052520">
    <property type="entry name" value="ATL_DNA_repair"/>
</dbReference>
<gene>
    <name evidence="3" type="ORF">D1953_09355</name>
</gene>